<organism evidence="5 6">
    <name type="scientific">Rhizoclosmatium globosum</name>
    <dbReference type="NCBI Taxonomy" id="329046"/>
    <lineage>
        <taxon>Eukaryota</taxon>
        <taxon>Fungi</taxon>
        <taxon>Fungi incertae sedis</taxon>
        <taxon>Chytridiomycota</taxon>
        <taxon>Chytridiomycota incertae sedis</taxon>
        <taxon>Chytridiomycetes</taxon>
        <taxon>Chytridiales</taxon>
        <taxon>Chytriomycetaceae</taxon>
        <taxon>Rhizoclosmatium</taxon>
    </lineage>
</organism>
<dbReference type="Pfam" id="PF08706">
    <property type="entry name" value="D5_N"/>
    <property type="match status" value="1"/>
</dbReference>
<evidence type="ECO:0000256" key="2">
    <source>
        <dbReference type="SAM" id="MobiDB-lite"/>
    </source>
</evidence>
<gene>
    <name evidence="5" type="ORF">BCR33DRAFT_766943</name>
</gene>
<evidence type="ECO:0000256" key="1">
    <source>
        <dbReference type="ARBA" id="ARBA00022801"/>
    </source>
</evidence>
<dbReference type="InterPro" id="IPR014818">
    <property type="entry name" value="Phage/plasmid_primase_P4_C"/>
</dbReference>
<reference evidence="5 6" key="1">
    <citation type="submission" date="2016-07" db="EMBL/GenBank/DDBJ databases">
        <title>Pervasive Adenine N6-methylation of Active Genes in Fungi.</title>
        <authorList>
            <consortium name="DOE Joint Genome Institute"/>
            <person name="Mondo S.J."/>
            <person name="Dannebaum R.O."/>
            <person name="Kuo R.C."/>
            <person name="Labutti K."/>
            <person name="Haridas S."/>
            <person name="Kuo A."/>
            <person name="Salamov A."/>
            <person name="Ahrendt S.R."/>
            <person name="Lipzen A."/>
            <person name="Sullivan W."/>
            <person name="Andreopoulos W.B."/>
            <person name="Clum A."/>
            <person name="Lindquist E."/>
            <person name="Daum C."/>
            <person name="Ramamoorthy G.K."/>
            <person name="Gryganskyi A."/>
            <person name="Culley D."/>
            <person name="Magnuson J.K."/>
            <person name="James T.Y."/>
            <person name="O'Malley M.A."/>
            <person name="Stajich J.E."/>
            <person name="Spatafora J.W."/>
            <person name="Visel A."/>
            <person name="Grigoriev I.V."/>
        </authorList>
    </citation>
    <scope>NUCLEOTIDE SEQUENCE [LARGE SCALE GENOMIC DNA]</scope>
    <source>
        <strain evidence="5 6">JEL800</strain>
    </source>
</reference>
<accession>A0A1Y2C6G5</accession>
<sequence>MPFLFFQTIAVSVNAVLPLLLAKISDKALQVRPSAQASSRRTNRISPKNPEQIVEHSGGDCSGGWLGLNSYPALTKYVTNNNNVQINIINNNNYSNNSHELLDAQFSTNSPLFEDTETNTVVFKSFSGLASDIGDVLYFLGKDKFAVSRSADTKDVWWVYSEGYSRWIKETNAAEWFCKTELAGYYVTAKDWVREHTADEKLAKQREARLDHILKQLKNPREWLNIMHEAGIAFKRNVPDFEALLDANPAIVGFTNGVYDLQAKEFRAAVSTDYISMTCGYDFDSTANAFKRSEILLFFEDIQPDTKEREYLQKLLGSNLHGEKQDELFHIFTGGTRNGKSVLADVMKYTLGGYFTSIKSTLLTGPMERKMDKTLKTRIKDWRPQLMLLLTEWYAKYKAEGLKKTETLVASTNEYAEDSNPALMWFNTCTTADPGAKFHLSEAFTKFCEWHMQTQGIAYRGQVKTFGKELRQGGIQTEVFKIGGVQSTGIRGRILGGL</sequence>
<dbReference type="GO" id="GO:0016787">
    <property type="term" value="F:hydrolase activity"/>
    <property type="evidence" value="ECO:0007669"/>
    <property type="project" value="UniProtKB-KW"/>
</dbReference>
<dbReference type="STRING" id="329046.A0A1Y2C6G5"/>
<evidence type="ECO:0000259" key="4">
    <source>
        <dbReference type="Pfam" id="PF08706"/>
    </source>
</evidence>
<dbReference type="OrthoDB" id="2155162at2759"/>
<feature type="chain" id="PRO_5013050592" description="Bacteriophage/plasmid primase P4 C-terminal domain-containing protein" evidence="3">
    <location>
        <begin position="16"/>
        <end position="498"/>
    </location>
</feature>
<dbReference type="InterPro" id="IPR051620">
    <property type="entry name" value="ORF904-like_C"/>
</dbReference>
<evidence type="ECO:0000313" key="5">
    <source>
        <dbReference type="EMBL" id="ORY42467.1"/>
    </source>
</evidence>
<proteinExistence type="predicted"/>
<feature type="domain" description="Bacteriophage/plasmid primase P4 C-terminal" evidence="4">
    <location>
        <begin position="158"/>
        <end position="295"/>
    </location>
</feature>
<evidence type="ECO:0000313" key="6">
    <source>
        <dbReference type="Proteomes" id="UP000193642"/>
    </source>
</evidence>
<dbReference type="AlphaFoldDB" id="A0A1Y2C6G5"/>
<feature type="compositionally biased region" description="Polar residues" evidence="2">
    <location>
        <begin position="33"/>
        <end position="46"/>
    </location>
</feature>
<dbReference type="PANTHER" id="PTHR35372">
    <property type="entry name" value="ATP BINDING PROTEIN-RELATED"/>
    <property type="match status" value="1"/>
</dbReference>
<dbReference type="Proteomes" id="UP000193642">
    <property type="component" value="Unassembled WGS sequence"/>
</dbReference>
<dbReference type="EMBL" id="MCGO01000028">
    <property type="protein sequence ID" value="ORY42467.1"/>
    <property type="molecule type" value="Genomic_DNA"/>
</dbReference>
<keyword evidence="3" id="KW-0732">Signal</keyword>
<feature type="region of interest" description="Disordered" evidence="2">
    <location>
        <begin position="32"/>
        <end position="57"/>
    </location>
</feature>
<dbReference type="PANTHER" id="PTHR35372:SF2">
    <property type="entry name" value="SF3 HELICASE DOMAIN-CONTAINING PROTEIN"/>
    <property type="match status" value="1"/>
</dbReference>
<feature type="signal peptide" evidence="3">
    <location>
        <begin position="1"/>
        <end position="15"/>
    </location>
</feature>
<comment type="caution">
    <text evidence="5">The sequence shown here is derived from an EMBL/GenBank/DDBJ whole genome shotgun (WGS) entry which is preliminary data.</text>
</comment>
<evidence type="ECO:0000256" key="3">
    <source>
        <dbReference type="SAM" id="SignalP"/>
    </source>
</evidence>
<keyword evidence="6" id="KW-1185">Reference proteome</keyword>
<name>A0A1Y2C6G5_9FUNG</name>
<protein>
    <recommendedName>
        <fullName evidence="4">Bacteriophage/plasmid primase P4 C-terminal domain-containing protein</fullName>
    </recommendedName>
</protein>
<keyword evidence="1" id="KW-0378">Hydrolase</keyword>